<keyword evidence="1" id="KW-0472">Membrane</keyword>
<protein>
    <submittedName>
        <fullName evidence="2">Probable membrane protein Cj0124c</fullName>
    </submittedName>
</protein>
<feature type="transmembrane region" description="Helical" evidence="1">
    <location>
        <begin position="7"/>
        <end position="25"/>
    </location>
</feature>
<sequence length="339" mass="39525">MYLKRYTVAAFIWIGLVGWYVYAYVTQTTMKMDFFGIPLPSISVAVWVILPLVVLYIGSALHMAIYSTIGSFRLRKYNKDYEKLIDEIADTYLGKKERHYIFKTERYRLLGTLLENSVIYPKGELKGRINNEKLEKVLDVIETIKRGDVADLKRFNLRMDNELVIQNTRNMFKKGMLKAEDILSNKEKYDEKLRKEVYVEYIKTAPLANIEKYKEYLTKETLSSVIARINADENGLYIPTESLVSLIESVELNKKDFIKISMQLADVHMVPEERIKLFELLSESNEDAIDAYIFTLYDLGMNSIADAILDNSQKDEYQNFKAYRTLRESGKNFTIDIFV</sequence>
<evidence type="ECO:0000313" key="2">
    <source>
        <dbReference type="EMBL" id="SFV53682.1"/>
    </source>
</evidence>
<gene>
    <name evidence="2" type="ORF">MNB_SM-5-313</name>
</gene>
<keyword evidence="1" id="KW-0812">Transmembrane</keyword>
<dbReference type="EMBL" id="FPHH01000024">
    <property type="protein sequence ID" value="SFV53682.1"/>
    <property type="molecule type" value="Genomic_DNA"/>
</dbReference>
<feature type="transmembrane region" description="Helical" evidence="1">
    <location>
        <begin position="45"/>
        <end position="69"/>
    </location>
</feature>
<reference evidence="2" key="1">
    <citation type="submission" date="2016-10" db="EMBL/GenBank/DDBJ databases">
        <authorList>
            <person name="de Groot N.N."/>
        </authorList>
    </citation>
    <scope>NUCLEOTIDE SEQUENCE</scope>
</reference>
<accession>A0A1W1BJH5</accession>
<organism evidence="2">
    <name type="scientific">hydrothermal vent metagenome</name>
    <dbReference type="NCBI Taxonomy" id="652676"/>
    <lineage>
        <taxon>unclassified sequences</taxon>
        <taxon>metagenomes</taxon>
        <taxon>ecological metagenomes</taxon>
    </lineage>
</organism>
<proteinExistence type="predicted"/>
<evidence type="ECO:0000256" key="1">
    <source>
        <dbReference type="SAM" id="Phobius"/>
    </source>
</evidence>
<dbReference type="AlphaFoldDB" id="A0A1W1BJH5"/>
<keyword evidence="1" id="KW-1133">Transmembrane helix</keyword>
<name>A0A1W1BJH5_9ZZZZ</name>